<dbReference type="GO" id="GO:0008652">
    <property type="term" value="P:amino acid biosynthetic process"/>
    <property type="evidence" value="ECO:0007669"/>
    <property type="project" value="InterPro"/>
</dbReference>
<feature type="domain" description="Semialdehyde dehydrogenase dimerisation" evidence="1">
    <location>
        <begin position="24"/>
        <end position="94"/>
    </location>
</feature>
<dbReference type="InterPro" id="IPR012280">
    <property type="entry name" value="Semialdhyde_DH_dimer_dom"/>
</dbReference>
<evidence type="ECO:0000313" key="2">
    <source>
        <dbReference type="EMBL" id="GAI75971.1"/>
    </source>
</evidence>
<comment type="caution">
    <text evidence="2">The sequence shown here is derived from an EMBL/GenBank/DDBJ whole genome shotgun (WGS) entry which is preliminary data.</text>
</comment>
<dbReference type="EMBL" id="BARW01007767">
    <property type="protein sequence ID" value="GAI75971.1"/>
    <property type="molecule type" value="Genomic_DNA"/>
</dbReference>
<sequence length="95" mass="10445">MASSGDIGWENSICRASLCPINTGTGSAAVEELTEQAKQVLDGQTTVPHVYPHQIAFNILPEIDVFLDNAYTKEEWKMVEETRKIMHAPDIAISA</sequence>
<protein>
    <recommendedName>
        <fullName evidence="1">Semialdehyde dehydrogenase dimerisation domain-containing protein</fullName>
    </recommendedName>
</protein>
<dbReference type="PANTHER" id="PTHR46278:SF2">
    <property type="entry name" value="ASPARTATE-SEMIALDEHYDE DEHYDROGENASE"/>
    <property type="match status" value="1"/>
</dbReference>
<dbReference type="GO" id="GO:0016620">
    <property type="term" value="F:oxidoreductase activity, acting on the aldehyde or oxo group of donors, NAD or NADP as acceptor"/>
    <property type="evidence" value="ECO:0007669"/>
    <property type="project" value="InterPro"/>
</dbReference>
<name>X1SA61_9ZZZZ</name>
<dbReference type="AlphaFoldDB" id="X1SA61"/>
<gene>
    <name evidence="2" type="ORF">S12H4_16093</name>
</gene>
<proteinExistence type="predicted"/>
<reference evidence="2" key="1">
    <citation type="journal article" date="2014" name="Front. Microbiol.">
        <title>High frequency of phylogenetically diverse reductive dehalogenase-homologous genes in deep subseafloor sedimentary metagenomes.</title>
        <authorList>
            <person name="Kawai M."/>
            <person name="Futagami T."/>
            <person name="Toyoda A."/>
            <person name="Takaki Y."/>
            <person name="Nishi S."/>
            <person name="Hori S."/>
            <person name="Arai W."/>
            <person name="Tsubouchi T."/>
            <person name="Morono Y."/>
            <person name="Uchiyama I."/>
            <person name="Ito T."/>
            <person name="Fujiyama A."/>
            <person name="Inagaki F."/>
            <person name="Takami H."/>
        </authorList>
    </citation>
    <scope>NUCLEOTIDE SEQUENCE</scope>
    <source>
        <strain evidence="2">Expedition CK06-06</strain>
    </source>
</reference>
<feature type="non-terminal residue" evidence="2">
    <location>
        <position position="95"/>
    </location>
</feature>
<evidence type="ECO:0000259" key="1">
    <source>
        <dbReference type="Pfam" id="PF02774"/>
    </source>
</evidence>
<dbReference type="Pfam" id="PF02774">
    <property type="entry name" value="Semialdhyde_dhC"/>
    <property type="match status" value="1"/>
</dbReference>
<dbReference type="GO" id="GO:0046983">
    <property type="term" value="F:protein dimerization activity"/>
    <property type="evidence" value="ECO:0007669"/>
    <property type="project" value="InterPro"/>
</dbReference>
<organism evidence="2">
    <name type="scientific">marine sediment metagenome</name>
    <dbReference type="NCBI Taxonomy" id="412755"/>
    <lineage>
        <taxon>unclassified sequences</taxon>
        <taxon>metagenomes</taxon>
        <taxon>ecological metagenomes</taxon>
    </lineage>
</organism>
<dbReference type="Gene3D" id="3.30.360.10">
    <property type="entry name" value="Dihydrodipicolinate Reductase, domain 2"/>
    <property type="match status" value="1"/>
</dbReference>
<dbReference type="SUPFAM" id="SSF55347">
    <property type="entry name" value="Glyceraldehyde-3-phosphate dehydrogenase-like, C-terminal domain"/>
    <property type="match status" value="1"/>
</dbReference>
<dbReference type="PANTHER" id="PTHR46278">
    <property type="entry name" value="DEHYDROGENASE, PUTATIVE-RELATED"/>
    <property type="match status" value="1"/>
</dbReference>
<accession>X1SA61</accession>